<evidence type="ECO:0000256" key="1">
    <source>
        <dbReference type="SAM" id="MobiDB-lite"/>
    </source>
</evidence>
<sequence length="286" mass="30857">MPAQACLISSQPSWDSFAEEVPIAVVGLLPAGVATFIGAGQGVGVRRMAISNRRDRCSSFSCHWENVPLGWHNTPPLIHQSNNIYSNVSRRAKTGSSDVMLPSRRRDSSVSFGHTSPEIFTPPDRLLPRLKLDRYASPFRHSDSTSQTDSSSHQSFQHNFNSISNMASMKGYLKPRCSRSSSSNTISLQDCYGALSQLPFNASDSLSLSRPVSQSANTCSLTVSKVTEKNADPSDQASIVNVYAPTLFGPVGQILTSCSNQAGTLYLWAGGANVQIKIDNSGSTHT</sequence>
<comment type="caution">
    <text evidence="3">The sequence shown here is derived from an EMBL/GenBank/DDBJ whole genome shotgun (WGS) entry which is preliminary data.</text>
</comment>
<evidence type="ECO:0000313" key="3">
    <source>
        <dbReference type="EMBL" id="KAA1133862.1"/>
    </source>
</evidence>
<protein>
    <submittedName>
        <fullName evidence="3">Uncharacterized protein</fullName>
    </submittedName>
</protein>
<feature type="region of interest" description="Disordered" evidence="1">
    <location>
        <begin position="95"/>
        <end position="115"/>
    </location>
</feature>
<proteinExistence type="predicted"/>
<dbReference type="EMBL" id="VDEP01000070">
    <property type="protein sequence ID" value="KAA1133862.1"/>
    <property type="molecule type" value="Genomic_DNA"/>
</dbReference>
<keyword evidence="2" id="KW-0472">Membrane</keyword>
<reference evidence="3 4" key="1">
    <citation type="submission" date="2019-05" db="EMBL/GenBank/DDBJ databases">
        <title>Emergence of the Ug99 lineage of the wheat stem rust pathogen through somatic hybridization.</title>
        <authorList>
            <person name="Li F."/>
            <person name="Upadhyaya N.M."/>
            <person name="Sperschneider J."/>
            <person name="Matny O."/>
            <person name="Nguyen-Phuc H."/>
            <person name="Mago R."/>
            <person name="Raley C."/>
            <person name="Miller M.E."/>
            <person name="Silverstein K.A.T."/>
            <person name="Henningsen E."/>
            <person name="Hirsch C.D."/>
            <person name="Visser B."/>
            <person name="Pretorius Z.A."/>
            <person name="Steffenson B.J."/>
            <person name="Schwessinger B."/>
            <person name="Dodds P.N."/>
            <person name="Figueroa M."/>
        </authorList>
    </citation>
    <scope>NUCLEOTIDE SEQUENCE [LARGE SCALE GENOMIC DNA]</scope>
    <source>
        <strain evidence="3 4">Ug99</strain>
    </source>
</reference>
<keyword evidence="2" id="KW-0812">Transmembrane</keyword>
<organism evidence="3 4">
    <name type="scientific">Puccinia graminis f. sp. tritici</name>
    <dbReference type="NCBI Taxonomy" id="56615"/>
    <lineage>
        <taxon>Eukaryota</taxon>
        <taxon>Fungi</taxon>
        <taxon>Dikarya</taxon>
        <taxon>Basidiomycota</taxon>
        <taxon>Pucciniomycotina</taxon>
        <taxon>Pucciniomycetes</taxon>
        <taxon>Pucciniales</taxon>
        <taxon>Pucciniaceae</taxon>
        <taxon>Puccinia</taxon>
    </lineage>
</organism>
<dbReference type="AlphaFoldDB" id="A0A5B0S7T2"/>
<evidence type="ECO:0000256" key="2">
    <source>
        <dbReference type="SAM" id="Phobius"/>
    </source>
</evidence>
<accession>A0A5B0S7T2</accession>
<keyword evidence="2" id="KW-1133">Transmembrane helix</keyword>
<dbReference type="Proteomes" id="UP000325313">
    <property type="component" value="Unassembled WGS sequence"/>
</dbReference>
<feature type="transmembrane region" description="Helical" evidence="2">
    <location>
        <begin position="23"/>
        <end position="45"/>
    </location>
</feature>
<name>A0A5B0S7T2_PUCGR</name>
<gene>
    <name evidence="3" type="ORF">PGTUg99_028290</name>
</gene>
<evidence type="ECO:0000313" key="4">
    <source>
        <dbReference type="Proteomes" id="UP000325313"/>
    </source>
</evidence>